<evidence type="ECO:0000313" key="2">
    <source>
        <dbReference type="Proteomes" id="UP001589627"/>
    </source>
</evidence>
<gene>
    <name evidence="1" type="ORF">ACFFNX_48815</name>
</gene>
<dbReference type="RefSeq" id="WP_378213290.1">
    <property type="nucleotide sequence ID" value="NZ_JBHLZP010000914.1"/>
</dbReference>
<dbReference type="EMBL" id="JBHLZP010000914">
    <property type="protein sequence ID" value="MFB9840078.1"/>
    <property type="molecule type" value="Genomic_DNA"/>
</dbReference>
<dbReference type="Proteomes" id="UP001589627">
    <property type="component" value="Unassembled WGS sequence"/>
</dbReference>
<protein>
    <submittedName>
        <fullName evidence="1">Uncharacterized protein</fullName>
    </submittedName>
</protein>
<reference evidence="1 2" key="1">
    <citation type="submission" date="2024-09" db="EMBL/GenBank/DDBJ databases">
        <authorList>
            <person name="Sun Q."/>
            <person name="Mori K."/>
        </authorList>
    </citation>
    <scope>NUCLEOTIDE SEQUENCE [LARGE SCALE GENOMIC DNA]</scope>
    <source>
        <strain evidence="1 2">TBRC 0563</strain>
    </source>
</reference>
<accession>A0ABV5YZG2</accession>
<proteinExistence type="predicted"/>
<sequence>MHPEIARALMTARVQDAHRKAAARRWRGGVRRRPRILSRYPRLRPAWVTKTA</sequence>
<organism evidence="1 2">
    <name type="scientific">Actinoallomurus acaciae</name>
    <dbReference type="NCBI Taxonomy" id="502577"/>
    <lineage>
        <taxon>Bacteria</taxon>
        <taxon>Bacillati</taxon>
        <taxon>Actinomycetota</taxon>
        <taxon>Actinomycetes</taxon>
        <taxon>Streptosporangiales</taxon>
        <taxon>Thermomonosporaceae</taxon>
        <taxon>Actinoallomurus</taxon>
    </lineage>
</organism>
<comment type="caution">
    <text evidence="1">The sequence shown here is derived from an EMBL/GenBank/DDBJ whole genome shotgun (WGS) entry which is preliminary data.</text>
</comment>
<name>A0ABV5YZG2_9ACTN</name>
<keyword evidence="2" id="KW-1185">Reference proteome</keyword>
<evidence type="ECO:0000313" key="1">
    <source>
        <dbReference type="EMBL" id="MFB9840078.1"/>
    </source>
</evidence>